<evidence type="ECO:0000313" key="1">
    <source>
        <dbReference type="EMBL" id="EUA22358.1"/>
    </source>
</evidence>
<dbReference type="Proteomes" id="UP000020561">
    <property type="component" value="Unassembled WGS sequence"/>
</dbReference>
<accession>X7ZUG7</accession>
<sequence>MGAAAGPGVAASSHCCETLFQTQPMGQLPSARLIAGEPTPSTGKNASSRVSAAMAPHRGNKCRIAEPLSSPGHCYLVAVWVDGRKLP</sequence>
<protein>
    <submittedName>
        <fullName evidence="1">Uncharacterized protein</fullName>
    </submittedName>
</protein>
<gene>
    <name evidence="1" type="ORF">I545_0129</name>
</gene>
<dbReference type="EMBL" id="JAOA01000001">
    <property type="protein sequence ID" value="EUA22358.1"/>
    <property type="molecule type" value="Genomic_DNA"/>
</dbReference>
<reference evidence="1 2" key="1">
    <citation type="submission" date="2013-12" db="EMBL/GenBank/DDBJ databases">
        <authorList>
            <person name="Brown-Elliot B."/>
            <person name="Wallace R."/>
            <person name="Lenaerts A."/>
            <person name="Ordway D."/>
            <person name="DeGroote M.A."/>
            <person name="Parker T."/>
            <person name="Sizemore C."/>
            <person name="Tallon L.J."/>
            <person name="Sadzewicz L.K."/>
            <person name="Sengamalay N."/>
            <person name="Fraser C.M."/>
            <person name="Hine E."/>
            <person name="Shefchek K.A."/>
            <person name="Das S.P."/>
            <person name="Tettelin H."/>
        </authorList>
    </citation>
    <scope>NUCLEOTIDE SEQUENCE [LARGE SCALE GENOMIC DNA]</scope>
    <source>
        <strain evidence="1 2">662</strain>
    </source>
</reference>
<comment type="caution">
    <text evidence="1">The sequence shown here is derived from an EMBL/GenBank/DDBJ whole genome shotgun (WGS) entry which is preliminary data.</text>
</comment>
<dbReference type="AlphaFoldDB" id="X7ZUG7"/>
<organism evidence="1 2">
    <name type="scientific">Mycobacterium kansasii 662</name>
    <dbReference type="NCBI Taxonomy" id="1299326"/>
    <lineage>
        <taxon>Bacteria</taxon>
        <taxon>Bacillati</taxon>
        <taxon>Actinomycetota</taxon>
        <taxon>Actinomycetes</taxon>
        <taxon>Mycobacteriales</taxon>
        <taxon>Mycobacteriaceae</taxon>
        <taxon>Mycobacterium</taxon>
    </lineage>
</organism>
<name>X7ZUG7_MYCKA</name>
<proteinExistence type="predicted"/>
<evidence type="ECO:0000313" key="2">
    <source>
        <dbReference type="Proteomes" id="UP000020561"/>
    </source>
</evidence>